<dbReference type="Proteomes" id="UP001234202">
    <property type="component" value="Unassembled WGS sequence"/>
</dbReference>
<organism evidence="1 2">
    <name type="scientific">Naganishia onofrii</name>
    <dbReference type="NCBI Taxonomy" id="1851511"/>
    <lineage>
        <taxon>Eukaryota</taxon>
        <taxon>Fungi</taxon>
        <taxon>Dikarya</taxon>
        <taxon>Basidiomycota</taxon>
        <taxon>Agaricomycotina</taxon>
        <taxon>Tremellomycetes</taxon>
        <taxon>Filobasidiales</taxon>
        <taxon>Filobasidiaceae</taxon>
        <taxon>Naganishia</taxon>
    </lineage>
</organism>
<proteinExistence type="predicted"/>
<sequence>MSVPTEGPLALWLREYNENEARIAQAKASGGGGRGTASPAPRPRDIVPPTDPLGRLSTDHPEVFNLVAESLIARGALGSLASLNSASYPLYEATLPLLWRTFIWDAYGKGKTKTDEYWKSNSKHKNLPRTITHLPSYKNGTLKAYVAEFDDLRAHFVKHNQRKVVVHLLPAYEPIGFGKGGDQDYITVRHALIHLSPPPGAKRPKKKQTGNPCDDTSVGYAFYIIHPSPSSSQRFSPLPNSIDEYAACHPLPVLPVTLDAVLLAPSAKAFTETDKPRLSHITFEFLASMDHEPRTDGVEWNAFVGEFTTHRIKEEERCRSYIEFHWQEGVESMIICAQAAADALNPFRQSESYNWIELQFSNHDYFPHDNAAIHTILETIQAHYLLHAPRRLHPPDHNMGDVVVQDISRDLLAALKRVVPGRRRHSAESSQTHAKAEEEDGRQAEGTHGGAIATEAAVKPESSEGDKDKMRETDKGQGSEKENDKQDGTAAVESTATAAAEEAEETRNVVEYFIKRYAPGEGWKTNTVKTFHDSHDPERVVFYKEFPM</sequence>
<protein>
    <submittedName>
        <fullName evidence="1">Uncharacterized protein</fullName>
    </submittedName>
</protein>
<keyword evidence="2" id="KW-1185">Reference proteome</keyword>
<gene>
    <name evidence="1" type="ORF">QFC24_002181</name>
</gene>
<evidence type="ECO:0000313" key="2">
    <source>
        <dbReference type="Proteomes" id="UP001234202"/>
    </source>
</evidence>
<reference evidence="1" key="1">
    <citation type="submission" date="2023-04" db="EMBL/GenBank/DDBJ databases">
        <title>Draft Genome sequencing of Naganishia species isolated from polar environments using Oxford Nanopore Technology.</title>
        <authorList>
            <person name="Leo P."/>
            <person name="Venkateswaran K."/>
        </authorList>
    </citation>
    <scope>NUCLEOTIDE SEQUENCE</scope>
    <source>
        <strain evidence="1">DBVPG 5303</strain>
    </source>
</reference>
<evidence type="ECO:0000313" key="1">
    <source>
        <dbReference type="EMBL" id="KAJ9126438.1"/>
    </source>
</evidence>
<name>A0ACC2XS45_9TREE</name>
<dbReference type="EMBL" id="JASBWV010000005">
    <property type="protein sequence ID" value="KAJ9126438.1"/>
    <property type="molecule type" value="Genomic_DNA"/>
</dbReference>
<accession>A0ACC2XS45</accession>
<comment type="caution">
    <text evidence="1">The sequence shown here is derived from an EMBL/GenBank/DDBJ whole genome shotgun (WGS) entry which is preliminary data.</text>
</comment>